<dbReference type="AlphaFoldDB" id="A0A518IW19"/>
<evidence type="ECO:0000256" key="1">
    <source>
        <dbReference type="ARBA" id="ARBA00010618"/>
    </source>
</evidence>
<dbReference type="NCBIfam" id="TIGR01079">
    <property type="entry name" value="rplX_bact"/>
    <property type="match status" value="1"/>
</dbReference>
<dbReference type="InterPro" id="IPR005824">
    <property type="entry name" value="KOW"/>
</dbReference>
<evidence type="ECO:0000313" key="8">
    <source>
        <dbReference type="EMBL" id="QDV57276.1"/>
    </source>
</evidence>
<dbReference type="InterPro" id="IPR005825">
    <property type="entry name" value="Ribosomal_uL24_CS"/>
</dbReference>
<keyword evidence="2 5" id="KW-0689">Ribosomal protein</keyword>
<dbReference type="GO" id="GO:0006412">
    <property type="term" value="P:translation"/>
    <property type="evidence" value="ECO:0007669"/>
    <property type="project" value="UniProtKB-UniRule"/>
</dbReference>
<evidence type="ECO:0000256" key="5">
    <source>
        <dbReference type="HAMAP-Rule" id="MF_01326"/>
    </source>
</evidence>
<comment type="similarity">
    <text evidence="1 5 6">Belongs to the universal ribosomal protein uL24 family.</text>
</comment>
<comment type="function">
    <text evidence="5">One of the proteins that surrounds the polypeptide exit tunnel on the outside of the subunit.</text>
</comment>
<dbReference type="OrthoDB" id="9807419at2"/>
<dbReference type="InterPro" id="IPR003256">
    <property type="entry name" value="Ribosomal_uL24"/>
</dbReference>
<keyword evidence="3 5" id="KW-0687">Ribonucleoprotein</keyword>
<name>A0A518IW19_9BACT</name>
<evidence type="ECO:0000256" key="4">
    <source>
        <dbReference type="ARBA" id="ARBA00035206"/>
    </source>
</evidence>
<accession>A0A518IW19</accession>
<dbReference type="HAMAP" id="MF_01326_B">
    <property type="entry name" value="Ribosomal_uL24_B"/>
    <property type="match status" value="1"/>
</dbReference>
<reference evidence="8 9" key="1">
    <citation type="submission" date="2019-02" db="EMBL/GenBank/DDBJ databases">
        <title>Deep-cultivation of Planctomycetes and their phenomic and genomic characterization uncovers novel biology.</title>
        <authorList>
            <person name="Wiegand S."/>
            <person name="Jogler M."/>
            <person name="Boedeker C."/>
            <person name="Pinto D."/>
            <person name="Vollmers J."/>
            <person name="Rivas-Marin E."/>
            <person name="Kohn T."/>
            <person name="Peeters S.H."/>
            <person name="Heuer A."/>
            <person name="Rast P."/>
            <person name="Oberbeckmann S."/>
            <person name="Bunk B."/>
            <person name="Jeske O."/>
            <person name="Meyerdierks A."/>
            <person name="Storesund J.E."/>
            <person name="Kallscheuer N."/>
            <person name="Luecker S."/>
            <person name="Lage O.M."/>
            <person name="Pohl T."/>
            <person name="Merkel B.J."/>
            <person name="Hornburger P."/>
            <person name="Mueller R.-W."/>
            <person name="Bruemmer F."/>
            <person name="Labrenz M."/>
            <person name="Spormann A.M."/>
            <person name="Op den Camp H."/>
            <person name="Overmann J."/>
            <person name="Amann R."/>
            <person name="Jetten M.S.M."/>
            <person name="Mascher T."/>
            <person name="Medema M.H."/>
            <person name="Devos D.P."/>
            <person name="Kaster A.-K."/>
            <person name="Ovreas L."/>
            <person name="Rohde M."/>
            <person name="Galperin M.Y."/>
            <person name="Jogler C."/>
        </authorList>
    </citation>
    <scope>NUCLEOTIDE SEQUENCE [LARGE SCALE GENOMIC DNA]</scope>
    <source>
        <strain evidence="8 9">Mal33</strain>
    </source>
</reference>
<dbReference type="Pfam" id="PF00467">
    <property type="entry name" value="KOW"/>
    <property type="match status" value="1"/>
</dbReference>
<evidence type="ECO:0000313" key="9">
    <source>
        <dbReference type="Proteomes" id="UP000316770"/>
    </source>
</evidence>
<dbReference type="GO" id="GO:1990904">
    <property type="term" value="C:ribonucleoprotein complex"/>
    <property type="evidence" value="ECO:0007669"/>
    <property type="project" value="UniProtKB-KW"/>
</dbReference>
<dbReference type="SMART" id="SM00739">
    <property type="entry name" value="KOW"/>
    <property type="match status" value="1"/>
</dbReference>
<evidence type="ECO:0000256" key="2">
    <source>
        <dbReference type="ARBA" id="ARBA00022980"/>
    </source>
</evidence>
<dbReference type="PROSITE" id="PS01108">
    <property type="entry name" value="RIBOSOMAL_L24"/>
    <property type="match status" value="1"/>
</dbReference>
<dbReference type="PANTHER" id="PTHR12903">
    <property type="entry name" value="MITOCHONDRIAL RIBOSOMAL PROTEIN L24"/>
    <property type="match status" value="1"/>
</dbReference>
<feature type="domain" description="KOW" evidence="7">
    <location>
        <begin position="2"/>
        <end position="29"/>
    </location>
</feature>
<dbReference type="InterPro" id="IPR057264">
    <property type="entry name" value="Ribosomal_uL24_C"/>
</dbReference>
<dbReference type="GO" id="GO:0005840">
    <property type="term" value="C:ribosome"/>
    <property type="evidence" value="ECO:0007669"/>
    <property type="project" value="UniProtKB-KW"/>
</dbReference>
<dbReference type="RefSeq" id="WP_145123249.1">
    <property type="nucleotide sequence ID" value="NZ_CP036292.1"/>
</dbReference>
<organism evidence="8 9">
    <name type="scientific">Rosistilla oblonga</name>
    <dbReference type="NCBI Taxonomy" id="2527990"/>
    <lineage>
        <taxon>Bacteria</taxon>
        <taxon>Pseudomonadati</taxon>
        <taxon>Planctomycetota</taxon>
        <taxon>Planctomycetia</taxon>
        <taxon>Pirellulales</taxon>
        <taxon>Pirellulaceae</taxon>
        <taxon>Rosistilla</taxon>
    </lineage>
</organism>
<comment type="function">
    <text evidence="5">One of two assembly initiator proteins, it binds directly to the 5'-end of the 23S rRNA, where it nucleates assembly of the 50S subunit.</text>
</comment>
<dbReference type="InterPro" id="IPR014722">
    <property type="entry name" value="Rib_uL2_dom2"/>
</dbReference>
<dbReference type="CDD" id="cd06089">
    <property type="entry name" value="KOW_RPL26"/>
    <property type="match status" value="1"/>
</dbReference>
<keyword evidence="5" id="KW-0699">rRNA-binding</keyword>
<dbReference type="SUPFAM" id="SSF50104">
    <property type="entry name" value="Translation proteins SH3-like domain"/>
    <property type="match status" value="1"/>
</dbReference>
<gene>
    <name evidence="5 8" type="primary">rplX</name>
    <name evidence="8" type="ORF">Mal33_32800</name>
</gene>
<dbReference type="Gene3D" id="2.30.30.30">
    <property type="match status" value="1"/>
</dbReference>
<evidence type="ECO:0000256" key="3">
    <source>
        <dbReference type="ARBA" id="ARBA00023274"/>
    </source>
</evidence>
<evidence type="ECO:0000256" key="6">
    <source>
        <dbReference type="RuleBase" id="RU003477"/>
    </source>
</evidence>
<protein>
    <recommendedName>
        <fullName evidence="4 5">Large ribosomal subunit protein uL24</fullName>
    </recommendedName>
</protein>
<dbReference type="InterPro" id="IPR041988">
    <property type="entry name" value="Ribosomal_uL24_KOW"/>
</dbReference>
<sequence length="114" mass="12381">MLIKVDDNVKVIAGADKGTTGKVLKVDHKKNKVLVEGVARVWKHVRKSQKNPQGGRLNKEMPISISNVMIVCPQTGKPSRIGVRYLKDGTKERYAKVSGASLGAMSPPRPAYAS</sequence>
<proteinExistence type="inferred from homology"/>
<dbReference type="EMBL" id="CP036318">
    <property type="protein sequence ID" value="QDV57276.1"/>
    <property type="molecule type" value="Genomic_DNA"/>
</dbReference>
<keyword evidence="9" id="KW-1185">Reference proteome</keyword>
<comment type="subunit">
    <text evidence="5">Part of the 50S ribosomal subunit.</text>
</comment>
<keyword evidence="5" id="KW-0694">RNA-binding</keyword>
<dbReference type="Proteomes" id="UP000316770">
    <property type="component" value="Chromosome"/>
</dbReference>
<dbReference type="GO" id="GO:0019843">
    <property type="term" value="F:rRNA binding"/>
    <property type="evidence" value="ECO:0007669"/>
    <property type="project" value="UniProtKB-UniRule"/>
</dbReference>
<dbReference type="InterPro" id="IPR008991">
    <property type="entry name" value="Translation_prot_SH3-like_sf"/>
</dbReference>
<evidence type="ECO:0000259" key="7">
    <source>
        <dbReference type="SMART" id="SM00739"/>
    </source>
</evidence>
<dbReference type="Pfam" id="PF17136">
    <property type="entry name" value="ribosomal_L24"/>
    <property type="match status" value="1"/>
</dbReference>
<dbReference type="GO" id="GO:0003735">
    <property type="term" value="F:structural constituent of ribosome"/>
    <property type="evidence" value="ECO:0007669"/>
    <property type="project" value="InterPro"/>
</dbReference>